<dbReference type="GO" id="GO:0017038">
    <property type="term" value="P:protein import"/>
    <property type="evidence" value="ECO:0007669"/>
    <property type="project" value="TreeGrafter"/>
</dbReference>
<sequence>MSWIGWWHEADWIVRGVFLLLGLLSLLSWSVMFSRWLRFRKIMRREQAVIRTIQQRMELPENTPSAQLLSSRDRYRALSAEGRHALRSQTLRDIRLELESGLTTLATIGNAAPFIGLFGTVWGIMNALHGLSGEALNMEMVTGPVAEALVATAAGLFAAVPAVAGYNFLVRRLRRLMGVIDHNALLLTEPELQRS</sequence>
<keyword evidence="6" id="KW-0653">Protein transport</keyword>
<dbReference type="Pfam" id="PF01618">
    <property type="entry name" value="MotA_ExbB"/>
    <property type="match status" value="1"/>
</dbReference>
<dbReference type="PANTHER" id="PTHR30625:SF3">
    <property type="entry name" value="TOL-PAL SYSTEM PROTEIN TOLQ"/>
    <property type="match status" value="1"/>
</dbReference>
<dbReference type="InterPro" id="IPR002898">
    <property type="entry name" value="MotA_ExbB_proton_chnl"/>
</dbReference>
<reference evidence="9" key="1">
    <citation type="submission" date="2015-04" db="EMBL/GenBank/DDBJ databases">
        <authorList>
            <person name="Syromyatnikov M.Y."/>
            <person name="Popov V.N."/>
        </authorList>
    </citation>
    <scope>NUCLEOTIDE SEQUENCE</scope>
    <source>
        <strain evidence="9">MO-1</strain>
    </source>
</reference>
<keyword evidence="5 7" id="KW-0472">Membrane</keyword>
<evidence type="ECO:0000259" key="8">
    <source>
        <dbReference type="Pfam" id="PF01618"/>
    </source>
</evidence>
<gene>
    <name evidence="9" type="ORF">MAGMO_0120</name>
</gene>
<proteinExistence type="inferred from homology"/>
<feature type="transmembrane region" description="Helical" evidence="7">
    <location>
        <begin position="145"/>
        <end position="169"/>
    </location>
</feature>
<evidence type="ECO:0000256" key="3">
    <source>
        <dbReference type="ARBA" id="ARBA00022692"/>
    </source>
</evidence>
<organism evidence="9">
    <name type="scientific">Magnetococcus massalia (strain MO-1)</name>
    <dbReference type="NCBI Taxonomy" id="451514"/>
    <lineage>
        <taxon>Bacteria</taxon>
        <taxon>Pseudomonadati</taxon>
        <taxon>Pseudomonadota</taxon>
        <taxon>Magnetococcia</taxon>
        <taxon>Magnetococcales</taxon>
        <taxon>Magnetococcaceae</taxon>
        <taxon>Magnetococcus</taxon>
    </lineage>
</organism>
<dbReference type="InterPro" id="IPR050790">
    <property type="entry name" value="ExbB/TolQ_transport"/>
</dbReference>
<keyword evidence="6" id="KW-0813">Transport</keyword>
<dbReference type="PANTHER" id="PTHR30625">
    <property type="entry name" value="PROTEIN TOLQ"/>
    <property type="match status" value="1"/>
</dbReference>
<evidence type="ECO:0000256" key="7">
    <source>
        <dbReference type="SAM" id="Phobius"/>
    </source>
</evidence>
<dbReference type="GO" id="GO:0005886">
    <property type="term" value="C:plasma membrane"/>
    <property type="evidence" value="ECO:0007669"/>
    <property type="project" value="UniProtKB-SubCell"/>
</dbReference>
<dbReference type="EMBL" id="LO017727">
    <property type="protein sequence ID" value="CRH04335.1"/>
    <property type="molecule type" value="Genomic_DNA"/>
</dbReference>
<evidence type="ECO:0000256" key="4">
    <source>
        <dbReference type="ARBA" id="ARBA00022989"/>
    </source>
</evidence>
<feature type="transmembrane region" description="Helical" evidence="7">
    <location>
        <begin position="12"/>
        <end position="37"/>
    </location>
</feature>
<name>A0A1S7LC48_MAGMO</name>
<keyword evidence="2" id="KW-1003">Cell membrane</keyword>
<keyword evidence="4 7" id="KW-1133">Transmembrane helix</keyword>
<comment type="subcellular location">
    <subcellularLocation>
        <location evidence="1">Cell membrane</location>
        <topology evidence="1">Multi-pass membrane protein</topology>
    </subcellularLocation>
    <subcellularLocation>
        <location evidence="6">Membrane</location>
        <topology evidence="6">Multi-pass membrane protein</topology>
    </subcellularLocation>
</comment>
<keyword evidence="3 7" id="KW-0812">Transmembrane</keyword>
<evidence type="ECO:0000256" key="1">
    <source>
        <dbReference type="ARBA" id="ARBA00004651"/>
    </source>
</evidence>
<feature type="transmembrane region" description="Helical" evidence="7">
    <location>
        <begin position="102"/>
        <end position="125"/>
    </location>
</feature>
<evidence type="ECO:0000313" key="9">
    <source>
        <dbReference type="EMBL" id="CRH04335.1"/>
    </source>
</evidence>
<dbReference type="AlphaFoldDB" id="A0A1S7LC48"/>
<feature type="domain" description="MotA/TolQ/ExbB proton channel" evidence="8">
    <location>
        <begin position="83"/>
        <end position="178"/>
    </location>
</feature>
<comment type="similarity">
    <text evidence="6">Belongs to the exbB/tolQ family.</text>
</comment>
<protein>
    <submittedName>
        <fullName evidence="9">MotA/TolQ/ExbB proton channel</fullName>
    </submittedName>
</protein>
<evidence type="ECO:0000256" key="6">
    <source>
        <dbReference type="RuleBase" id="RU004057"/>
    </source>
</evidence>
<evidence type="ECO:0000256" key="2">
    <source>
        <dbReference type="ARBA" id="ARBA00022475"/>
    </source>
</evidence>
<evidence type="ECO:0000256" key="5">
    <source>
        <dbReference type="ARBA" id="ARBA00023136"/>
    </source>
</evidence>
<accession>A0A1S7LC48</accession>